<dbReference type="Proteomes" id="UP000308600">
    <property type="component" value="Unassembled WGS sequence"/>
</dbReference>
<proteinExistence type="predicted"/>
<accession>A0ACD3B7U7</accession>
<keyword evidence="2" id="KW-1185">Reference proteome</keyword>
<protein>
    <submittedName>
        <fullName evidence="1">Uncharacterized protein</fullName>
    </submittedName>
</protein>
<reference evidence="1 2" key="1">
    <citation type="journal article" date="2019" name="Nat. Ecol. Evol.">
        <title>Megaphylogeny resolves global patterns of mushroom evolution.</title>
        <authorList>
            <person name="Varga T."/>
            <person name="Krizsan K."/>
            <person name="Foldi C."/>
            <person name="Dima B."/>
            <person name="Sanchez-Garcia M."/>
            <person name="Sanchez-Ramirez S."/>
            <person name="Szollosi G.J."/>
            <person name="Szarkandi J.G."/>
            <person name="Papp V."/>
            <person name="Albert L."/>
            <person name="Andreopoulos W."/>
            <person name="Angelini C."/>
            <person name="Antonin V."/>
            <person name="Barry K.W."/>
            <person name="Bougher N.L."/>
            <person name="Buchanan P."/>
            <person name="Buyck B."/>
            <person name="Bense V."/>
            <person name="Catcheside P."/>
            <person name="Chovatia M."/>
            <person name="Cooper J."/>
            <person name="Damon W."/>
            <person name="Desjardin D."/>
            <person name="Finy P."/>
            <person name="Geml J."/>
            <person name="Haridas S."/>
            <person name="Hughes K."/>
            <person name="Justo A."/>
            <person name="Karasinski D."/>
            <person name="Kautmanova I."/>
            <person name="Kiss B."/>
            <person name="Kocsube S."/>
            <person name="Kotiranta H."/>
            <person name="LaButti K.M."/>
            <person name="Lechner B.E."/>
            <person name="Liimatainen K."/>
            <person name="Lipzen A."/>
            <person name="Lukacs Z."/>
            <person name="Mihaltcheva S."/>
            <person name="Morgado L.N."/>
            <person name="Niskanen T."/>
            <person name="Noordeloos M.E."/>
            <person name="Ohm R.A."/>
            <person name="Ortiz-Santana B."/>
            <person name="Ovrebo C."/>
            <person name="Racz N."/>
            <person name="Riley R."/>
            <person name="Savchenko A."/>
            <person name="Shiryaev A."/>
            <person name="Soop K."/>
            <person name="Spirin V."/>
            <person name="Szebenyi C."/>
            <person name="Tomsovsky M."/>
            <person name="Tulloss R.E."/>
            <person name="Uehling J."/>
            <person name="Grigoriev I.V."/>
            <person name="Vagvolgyi C."/>
            <person name="Papp T."/>
            <person name="Martin F.M."/>
            <person name="Miettinen O."/>
            <person name="Hibbett D.S."/>
            <person name="Nagy L.G."/>
        </authorList>
    </citation>
    <scope>NUCLEOTIDE SEQUENCE [LARGE SCALE GENOMIC DNA]</scope>
    <source>
        <strain evidence="1 2">NL-1719</strain>
    </source>
</reference>
<name>A0ACD3B7U7_9AGAR</name>
<organism evidence="1 2">
    <name type="scientific">Pluteus cervinus</name>
    <dbReference type="NCBI Taxonomy" id="181527"/>
    <lineage>
        <taxon>Eukaryota</taxon>
        <taxon>Fungi</taxon>
        <taxon>Dikarya</taxon>
        <taxon>Basidiomycota</taxon>
        <taxon>Agaricomycotina</taxon>
        <taxon>Agaricomycetes</taxon>
        <taxon>Agaricomycetidae</taxon>
        <taxon>Agaricales</taxon>
        <taxon>Pluteineae</taxon>
        <taxon>Pluteaceae</taxon>
        <taxon>Pluteus</taxon>
    </lineage>
</organism>
<evidence type="ECO:0000313" key="1">
    <source>
        <dbReference type="EMBL" id="TFK74173.1"/>
    </source>
</evidence>
<dbReference type="EMBL" id="ML208270">
    <property type="protein sequence ID" value="TFK74173.1"/>
    <property type="molecule type" value="Genomic_DNA"/>
</dbReference>
<sequence length="1202" mass="132302">MALPAFWTKNAPLEPFGSFTATDLCQNLPPKVPARGLLLGCGDPRNILNTLSLSDPGARTYDFTCCDQEPAILARSILMLSLILDDQPSSMIWEIHYNMRLDQESSSLLIKQCKKLIRFATDLTSWQNSPYGKVLRMSTSHTLSVVCHLWTRYAQFENHSGPVADQLEKKRKAVAQGLISRPGWNLSASPCAGAFFTYVNPLGSVHYNEYWETGFSTHTLGRKHTPKYLNPTLAFSSTRPQEWPLLPGSDPLMSFHLATAFAGIEGEPTNGACRANTKMEVLAKTVRKEFSDWCTSFSSHARRAPGSIIVRFVVAEALAFCQALHYCASTGSLRSGQFVSLWSAQELVLDPDGYGPMASGSAPTAFNVIDSSDLMNDMGLLNILICASPLLETEPYSALFTEALFSIAGDGTGGTALPSRTLTDPSVTALLFGLTPTSFVTKISTQENVHEIAANLILGAPKGFDYYHERLVWKFVYSGDQGALRDVEDLNQRIVVDPKQLAETLFGIYQNMFQPENPPSRSGVPTQRGLPGMSEAEYARTSMASLARIARDRTSTDWTAAIEHFLDLTIEDKSVCVGHSYYQELLCQLSARGLYTTDIWKHLSTEKVRPTGPFATWTDIPPISCVVLVVPRDRIRPLENADPKIVHTPIMQCEVFDPIFQVHSAFTSIHTVFGTLTVSDSGDASIQEDEAGWSGDSDLLAMFWVPSWELTIHPASRVIQLSLKITLKTRSLMEIFGMGLKLFSAAVTDKKYVHVFRDRPNAPGELARLSALSLPTSDALSAPEVKPVTAELGYDSTKRLHTVLTLKRRWAVRDPIFQRSLLSGSKVKVTQKSPCTLTIWFDSLKKDISFPYPVDNAGVKLHIIRKSFLIEVMVPIAGHSASGGFSHTTPVVYTPSGPVSWNVHYVNLDKMPALNINNPEAYIHALYPHVSLIFSDKENEIRDTFGPQGTTPVPSIELKDSIFSILLTSSGMEGETDRVYGIGDPENGGTNTMIFIMGIRLDLSAHTIVGDAFVLPIDKKGSGHYKRPLVALSKKAYPQSISSPIVIAWKKLLPALVERCRTWEHKSTCEYREAGSIPLSIKAFESPICSCGMGVGTEEFQKTKEWKPFAPYVTRMAISPLFPPSYLESVAGVDKKLAECAPVTPAGAGSSKSKQAECAACRKTAGETKLLVCSRCKKVSYCSQDCQKGDWKRHKAQCNAKI</sequence>
<gene>
    <name evidence="1" type="ORF">BDN72DRAFT_103167</name>
</gene>
<evidence type="ECO:0000313" key="2">
    <source>
        <dbReference type="Proteomes" id="UP000308600"/>
    </source>
</evidence>